<dbReference type="AlphaFoldDB" id="A0A0R3N0H3"/>
<reference evidence="1 2" key="1">
    <citation type="submission" date="2014-03" db="EMBL/GenBank/DDBJ databases">
        <title>Bradyrhizobium valentinum sp. nov., isolated from effective nodules of Lupinus mariae-josephae, a lupine endemic of basic-lime soils in Eastern Spain.</title>
        <authorList>
            <person name="Duran D."/>
            <person name="Rey L."/>
            <person name="Navarro A."/>
            <person name="Busquets A."/>
            <person name="Imperial J."/>
            <person name="Ruiz-Argueso T."/>
        </authorList>
    </citation>
    <scope>NUCLEOTIDE SEQUENCE [LARGE SCALE GENOMIC DNA]</scope>
    <source>
        <strain evidence="1 2">CCBAU 23086</strain>
    </source>
</reference>
<organism evidence="1 2">
    <name type="scientific">Bradyrhizobium lablabi</name>
    <dbReference type="NCBI Taxonomy" id="722472"/>
    <lineage>
        <taxon>Bacteria</taxon>
        <taxon>Pseudomonadati</taxon>
        <taxon>Pseudomonadota</taxon>
        <taxon>Alphaproteobacteria</taxon>
        <taxon>Hyphomicrobiales</taxon>
        <taxon>Nitrobacteraceae</taxon>
        <taxon>Bradyrhizobium</taxon>
    </lineage>
</organism>
<dbReference type="EMBL" id="LLYB01000052">
    <property type="protein sequence ID" value="KRR25847.1"/>
    <property type="molecule type" value="Genomic_DNA"/>
</dbReference>
<gene>
    <name evidence="1" type="ORF">CQ14_28730</name>
</gene>
<evidence type="ECO:0000313" key="1">
    <source>
        <dbReference type="EMBL" id="KRR25847.1"/>
    </source>
</evidence>
<accession>A0A0R3N0H3</accession>
<protein>
    <recommendedName>
        <fullName evidence="3">PRC-barrel domain-containing protein</fullName>
    </recommendedName>
</protein>
<proteinExistence type="predicted"/>
<sequence length="67" mass="7429">MTGNIFNSKGMRVGTLVGREIFDRHGTKLYDLKGINIYRVSGELVGHLSDASGSDKRLDKATDRLFT</sequence>
<evidence type="ECO:0008006" key="3">
    <source>
        <dbReference type="Google" id="ProtNLM"/>
    </source>
</evidence>
<dbReference type="OrthoDB" id="8241643at2"/>
<evidence type="ECO:0000313" key="2">
    <source>
        <dbReference type="Proteomes" id="UP000051660"/>
    </source>
</evidence>
<dbReference type="Proteomes" id="UP000051660">
    <property type="component" value="Unassembled WGS sequence"/>
</dbReference>
<name>A0A0R3N0H3_9BRAD</name>
<comment type="caution">
    <text evidence="1">The sequence shown here is derived from an EMBL/GenBank/DDBJ whole genome shotgun (WGS) entry which is preliminary data.</text>
</comment>
<dbReference type="RefSeq" id="WP_057857530.1">
    <property type="nucleotide sequence ID" value="NZ_LLYB01000052.1"/>
</dbReference>